<dbReference type="Gene3D" id="3.30.420.10">
    <property type="entry name" value="Ribonuclease H-like superfamily/Ribonuclease H"/>
    <property type="match status" value="1"/>
</dbReference>
<feature type="region of interest" description="Disordered" evidence="2">
    <location>
        <begin position="580"/>
        <end position="624"/>
    </location>
</feature>
<organism evidence="3 4">
    <name type="scientific">Symbiodinium microadriaticum</name>
    <name type="common">Dinoflagellate</name>
    <name type="synonym">Zooxanthella microadriatica</name>
    <dbReference type="NCBI Taxonomy" id="2951"/>
    <lineage>
        <taxon>Eukaryota</taxon>
        <taxon>Sar</taxon>
        <taxon>Alveolata</taxon>
        <taxon>Dinophyceae</taxon>
        <taxon>Suessiales</taxon>
        <taxon>Symbiodiniaceae</taxon>
        <taxon>Symbiodinium</taxon>
    </lineage>
</organism>
<sequence>MVRSGIREELGQQLEVGAALKGRNRKPAALSDAEAAEQQLVINASEVFVSPVGQPTVFGPSGQSSTANGNPDSKSALSQKAEARSHGSSASTAGAGPNAEGYPLPETSGKQSPPPGLRAGERQVLTEMKDLMKSMLEQNRSLTEQNAAMSKRLEKLEEERNSMHSATSRAEALEPNHCLGDQTQEGWDDWGHDWQQGWGLTTKESERLPPSVADLDVAVECSTPRNPPSRESRVEVLNTTPQGTPVPPGPPPTGVSEVSGLCPVEPHVHGVGSLGLLFESCGSQSMSAPAMTTQTPTALGHTIAPPIAPPLPPPSVPPLPHLGNPWHEIGNPRDPYAPGDKVWWQVPALEAVCGDQDPASRASDWLEMLRPIMADLSPLSSVWWERVMAEARAWYDRWVVASALDKGCIVPLMSGELSDIRYRRLESRAYAMLQGSVPQTVRDELVASRSMHCVGLLYHVLRTFQPGGLQERTRLLDQLSSPGVASNASDVVSKLRAWNRSLVRAQSMGVSIPDASIMVRGLDVMVEKLLQKHAHINFRCLGARTVLQLDHRPCLAAVQEYAKVLQSEFEMLAVSGVDDSNKKPKINALQNDDSQNPKTKGNPKGDSSQNHRSSEDGGPRQDADETVINRLTKAALRGHRHVRQKYLYSNALTLTLDLAGPFKKGEDHCHTKPVRYLLVASLGVPVYKDGRPQLLEPATDHAIPDGFEDEAAGDRLQDHAAEAIIGGDCRSHVLDHERGEADEGNHEANLEPSHDVDFDVPDDGDDDAAGVGSLRPDAAFTRAREDGDARWKAIAAELRAPVKIHNIVFAEPLCTKRGPEVLRAIQKIYSEVRLMNLGVRRIHSDQGREFSNENLETWANSRDIAVTYSPPEVTVKQREWLRINGATIVRLVNHEDGLDPEHASEGESDAGALSKAAIRRLIGGCDQAVWFDASKLHAVEESEESRRVVVAYTPRCFVKLPLEDRKLLIDLEFPVPEITYIEDPDPQPTSDQPEKGTSTQAEFFTLLDEDSFELNPNADEDHCSNDAGDASNSFACDVEPDGCVERHRMLRLLISEHQRFLDEELSVGCSGAAEVTSHHLRQLHAAVDAEEAAIIRAHAQVESVDTHGCGEVMRVVGARVAMLKSSSQHVDGHDVQGVPLVPDPDESMPPDMARWVEDGRRVAEQVGSGVPEAASAHPLQTQIVSPLEVLRNLDDWKESIGEELSSVFEVNQALKRTTRGEVQRWQAEGKVIEYIPGKVLFSRKAGSGRHKTRVLACGNYCSNAKSKDRDRRQTLYAGGIDTLSLRCQLRHCGLHAGGDPTPKGRGEGEKPLLQRWTAGVADIRTAFLTAPLEQDKRILIIRPPNTLVRAGVVDAEELWIATGAIYGLEESPAAWSKFRDSKIPTLHITHEGLVYGLKQSESEPNVWLMFRRNENGDLCGELAGVLGVYVDDLLCTGPKPLIQSVFAAVQKAWRISAPQYADEGDGIVFCGLEVRHVDGALRLSQTAYIQSLLERYPHVTGVSSTPYAKEPVFVDQTDPPLLERVRLAQKLVGEVLWVSTRSRPDLCYAVSRLGQLLTKQVEYTITAAENLIRYLRATMHYALVYGNKDHAQHEKGHVGDNAMPLAVDRSDDLVELFADASFSPGVERSQTGVVVTWTGAVLGWMSIRQPTISLSTAEAELNATVDAITLGQSVLPLVRELLQGGVACVTYNDNIGCCTLLQQPQGCWRTRHLRIRAKWCLERLEWRDVSIYHIAGKWMLGDLCTKPLVGQRVRELLTWMCVHTEPSASAANGGESACCDSAPRETSSCDPVGHESGSGGAPGSGGACLTSCAQKLRVAVKSLAYAACLQDVWSKRIVVEVDDDLSLTNLIQRVAIIFCVIGVVAYLAWMNGRNSALQARAESDVNREWSLVPGEAENLTDSQSMSPLDPNPFLHNRSVGVVLGSSNLDSNVDARRDCHAKEQETGGRLHAEELATAERFLDDIAVSGPEGAVHTVDAWIRDGSFSPSGGIAQVRVTTVEEAEPISSSI</sequence>
<dbReference type="EMBL" id="LSRX01000612">
    <property type="protein sequence ID" value="OLP92658.1"/>
    <property type="molecule type" value="Genomic_DNA"/>
</dbReference>
<feature type="compositionally biased region" description="Basic and acidic residues" evidence="2">
    <location>
        <begin position="1"/>
        <end position="10"/>
    </location>
</feature>
<dbReference type="CDD" id="cd09272">
    <property type="entry name" value="RNase_HI_RT_Ty1"/>
    <property type="match status" value="1"/>
</dbReference>
<evidence type="ECO:0000313" key="4">
    <source>
        <dbReference type="Proteomes" id="UP000186817"/>
    </source>
</evidence>
<keyword evidence="1" id="KW-0175">Coiled coil</keyword>
<evidence type="ECO:0000256" key="2">
    <source>
        <dbReference type="SAM" id="MobiDB-lite"/>
    </source>
</evidence>
<protein>
    <submittedName>
        <fullName evidence="3">Retrovirus-related Pol polyprotein from transposon TNT 1-94</fullName>
    </submittedName>
</protein>
<evidence type="ECO:0000256" key="1">
    <source>
        <dbReference type="SAM" id="Coils"/>
    </source>
</evidence>
<feature type="region of interest" description="Disordered" evidence="2">
    <location>
        <begin position="1"/>
        <end position="34"/>
    </location>
</feature>
<feature type="region of interest" description="Disordered" evidence="2">
    <location>
        <begin position="52"/>
        <end position="119"/>
    </location>
</feature>
<dbReference type="GO" id="GO:0003676">
    <property type="term" value="F:nucleic acid binding"/>
    <property type="evidence" value="ECO:0007669"/>
    <property type="project" value="InterPro"/>
</dbReference>
<proteinExistence type="predicted"/>
<feature type="compositionally biased region" description="Low complexity" evidence="2">
    <location>
        <begin position="87"/>
        <end position="96"/>
    </location>
</feature>
<comment type="caution">
    <text evidence="3">The sequence shown here is derived from an EMBL/GenBank/DDBJ whole genome shotgun (WGS) entry which is preliminary data.</text>
</comment>
<reference evidence="3 4" key="1">
    <citation type="submission" date="2016-02" db="EMBL/GenBank/DDBJ databases">
        <title>Genome analysis of coral dinoflagellate symbionts highlights evolutionary adaptations to a symbiotic lifestyle.</title>
        <authorList>
            <person name="Aranda M."/>
            <person name="Li Y."/>
            <person name="Liew Y.J."/>
            <person name="Baumgarten S."/>
            <person name="Simakov O."/>
            <person name="Wilson M."/>
            <person name="Piel J."/>
            <person name="Ashoor H."/>
            <person name="Bougouffa S."/>
            <person name="Bajic V.B."/>
            <person name="Ryu T."/>
            <person name="Ravasi T."/>
            <person name="Bayer T."/>
            <person name="Micklem G."/>
            <person name="Kim H."/>
            <person name="Bhak J."/>
            <person name="Lajeunesse T.C."/>
            <person name="Voolstra C.R."/>
        </authorList>
    </citation>
    <scope>NUCLEOTIDE SEQUENCE [LARGE SCALE GENOMIC DNA]</scope>
    <source>
        <strain evidence="3 4">CCMP2467</strain>
    </source>
</reference>
<feature type="compositionally biased region" description="Polar residues" evidence="2">
    <location>
        <begin position="61"/>
        <end position="78"/>
    </location>
</feature>
<dbReference type="PANTHER" id="PTHR11439:SF467">
    <property type="entry name" value="INTEGRASE CATALYTIC DOMAIN-CONTAINING PROTEIN"/>
    <property type="match status" value="1"/>
</dbReference>
<feature type="coiled-coil region" evidence="1">
    <location>
        <begin position="125"/>
        <end position="173"/>
    </location>
</feature>
<name>A0A1Q9DBW7_SYMMI</name>
<dbReference type="OrthoDB" id="430981at2759"/>
<gene>
    <name evidence="3" type="ORF">AK812_SmicGene25532</name>
</gene>
<dbReference type="InterPro" id="IPR036397">
    <property type="entry name" value="RNaseH_sf"/>
</dbReference>
<dbReference type="PANTHER" id="PTHR11439">
    <property type="entry name" value="GAG-POL-RELATED RETROTRANSPOSON"/>
    <property type="match status" value="1"/>
</dbReference>
<feature type="compositionally biased region" description="Basic and acidic residues" evidence="2">
    <location>
        <begin position="612"/>
        <end position="623"/>
    </location>
</feature>
<dbReference type="Proteomes" id="UP000186817">
    <property type="component" value="Unassembled WGS sequence"/>
</dbReference>
<keyword evidence="4" id="KW-1185">Reference proteome</keyword>
<evidence type="ECO:0000313" key="3">
    <source>
        <dbReference type="EMBL" id="OLP92658.1"/>
    </source>
</evidence>
<accession>A0A1Q9DBW7</accession>
<feature type="compositionally biased region" description="Polar residues" evidence="2">
    <location>
        <begin position="588"/>
        <end position="611"/>
    </location>
</feature>